<name>A0A1I7XQ62_HETBA</name>
<dbReference type="WBParaSite" id="Hba_19615">
    <property type="protein sequence ID" value="Hba_19615"/>
    <property type="gene ID" value="Hba_19615"/>
</dbReference>
<organism evidence="3 4">
    <name type="scientific">Heterorhabditis bacteriophora</name>
    <name type="common">Entomopathogenic nematode worm</name>
    <dbReference type="NCBI Taxonomy" id="37862"/>
    <lineage>
        <taxon>Eukaryota</taxon>
        <taxon>Metazoa</taxon>
        <taxon>Ecdysozoa</taxon>
        <taxon>Nematoda</taxon>
        <taxon>Chromadorea</taxon>
        <taxon>Rhabditida</taxon>
        <taxon>Rhabditina</taxon>
        <taxon>Rhabditomorpha</taxon>
        <taxon>Strongyloidea</taxon>
        <taxon>Heterorhabditidae</taxon>
        <taxon>Heterorhabditis</taxon>
    </lineage>
</organism>
<keyword evidence="3" id="KW-1185">Reference proteome</keyword>
<feature type="transmembrane region" description="Helical" evidence="2">
    <location>
        <begin position="274"/>
        <end position="298"/>
    </location>
</feature>
<feature type="compositionally biased region" description="Acidic residues" evidence="1">
    <location>
        <begin position="255"/>
        <end position="267"/>
    </location>
</feature>
<protein>
    <submittedName>
        <fullName evidence="4">HintN domain-containing protein</fullName>
    </submittedName>
</protein>
<feature type="region of interest" description="Disordered" evidence="1">
    <location>
        <begin position="237"/>
        <end position="267"/>
    </location>
</feature>
<keyword evidence="2" id="KW-0472">Membrane</keyword>
<evidence type="ECO:0000313" key="4">
    <source>
        <dbReference type="WBParaSite" id="Hba_19615"/>
    </source>
</evidence>
<keyword evidence="2" id="KW-1133">Transmembrane helix</keyword>
<proteinExistence type="predicted"/>
<dbReference type="Proteomes" id="UP000095283">
    <property type="component" value="Unplaced"/>
</dbReference>
<evidence type="ECO:0000256" key="1">
    <source>
        <dbReference type="SAM" id="MobiDB-lite"/>
    </source>
</evidence>
<dbReference type="AlphaFoldDB" id="A0A1I7XQ62"/>
<evidence type="ECO:0000313" key="3">
    <source>
        <dbReference type="Proteomes" id="UP000095283"/>
    </source>
</evidence>
<evidence type="ECO:0000256" key="2">
    <source>
        <dbReference type="SAM" id="Phobius"/>
    </source>
</evidence>
<accession>A0A1I7XQ62</accession>
<keyword evidence="2" id="KW-0812">Transmembrane</keyword>
<reference evidence="4" key="1">
    <citation type="submission" date="2016-11" db="UniProtKB">
        <authorList>
            <consortium name="WormBaseParasite"/>
        </authorList>
    </citation>
    <scope>IDENTIFICATION</scope>
</reference>
<sequence>MSFTMMLYMNDAGSSTESLDKVNKNDTIMAITATTTKQTTTFKHSPNLSVVTTISNTSKQFIPTITTIRTEPGTPIFPTTTQATKILALNTVTAIRATSSESTTNITPTISNKLTTTIPYALSTRGTNMIMQTMTEDITRHTTTPKFSSIIMNVLLTTTKAMKAITIEMSIPHPTIFTASTTVPGTLVQLTTSSPTAATPIKVLRIPSSVSTPLVMDYITKLAAVTYPQQKIQKSHKGSMVDLTEGYSNDKNSFSEDDDDTDDNDDDDDDDSDFLLFLIVTLVAVLLGSSAGGVFVLIRKKKVNNSTADNGVLKGICVTQIAEDKGNVGKGILVKNLVRVKQMEAATIDPREFHYKGPLVLDTGLKGDVRHALENDKSSSLKNIEFDNKHNEIVDIGSDIEFLDASHRTTVIVDPGDTLLASNTSNPSILKEIESSIHLISAYDDSFILHQSSSVIHAICFYIKIHASNISYSPQSPTTSELVVASSLWSNEEKILLCFMLVIVCGKLKEYNKFSSYL</sequence>